<evidence type="ECO:0000313" key="3">
    <source>
        <dbReference type="RefSeq" id="XP_012874999.1"/>
    </source>
</evidence>
<name>A0A1S3FG29_DIPOR</name>
<feature type="region of interest" description="Disordered" evidence="1">
    <location>
        <begin position="1"/>
        <end position="28"/>
    </location>
</feature>
<keyword evidence="2" id="KW-1185">Reference proteome</keyword>
<dbReference type="Proteomes" id="UP000081671">
    <property type="component" value="Unplaced"/>
</dbReference>
<accession>A0A1S3FG29</accession>
<dbReference type="FunCoup" id="A0A1S3FG29">
    <property type="interactions" value="1"/>
</dbReference>
<gene>
    <name evidence="3" type="primary">Ccdc179</name>
</gene>
<dbReference type="AlphaFoldDB" id="A0A1S3FG29"/>
<evidence type="ECO:0000313" key="2">
    <source>
        <dbReference type="Proteomes" id="UP000081671"/>
    </source>
</evidence>
<dbReference type="KEGG" id="dord:105988054"/>
<proteinExistence type="predicted"/>
<dbReference type="InParanoid" id="A0A1S3FG29"/>
<dbReference type="OrthoDB" id="9799303at2759"/>
<dbReference type="CTD" id="100500938"/>
<organism evidence="2 3">
    <name type="scientific">Dipodomys ordii</name>
    <name type="common">Ord's kangaroo rat</name>
    <dbReference type="NCBI Taxonomy" id="10020"/>
    <lineage>
        <taxon>Eukaryota</taxon>
        <taxon>Metazoa</taxon>
        <taxon>Chordata</taxon>
        <taxon>Craniata</taxon>
        <taxon>Vertebrata</taxon>
        <taxon>Euteleostomi</taxon>
        <taxon>Mammalia</taxon>
        <taxon>Eutheria</taxon>
        <taxon>Euarchontoglires</taxon>
        <taxon>Glires</taxon>
        <taxon>Rodentia</taxon>
        <taxon>Castorimorpha</taxon>
        <taxon>Heteromyidae</taxon>
        <taxon>Dipodomyinae</taxon>
        <taxon>Dipodomys</taxon>
    </lineage>
</organism>
<reference evidence="3" key="1">
    <citation type="submission" date="2025-08" db="UniProtKB">
        <authorList>
            <consortium name="RefSeq"/>
        </authorList>
    </citation>
    <scope>IDENTIFICATION</scope>
    <source>
        <tissue evidence="3">Kidney</tissue>
    </source>
</reference>
<sequence>MCLRFRDDDPTQVYPEGPRIHHPSDVTTRQSIEKRIQYMQNLKKEKRKLNKRFARPTPLPEPGLHVTDCLY</sequence>
<protein>
    <submittedName>
        <fullName evidence="3">Coiled-coil domain-containing protein 179</fullName>
    </submittedName>
</protein>
<dbReference type="STRING" id="10020.ENSDORP00000022735"/>
<dbReference type="RefSeq" id="XP_012874999.1">
    <property type="nucleotide sequence ID" value="XM_013019545.1"/>
</dbReference>
<dbReference type="GeneID" id="105988054"/>
<evidence type="ECO:0000256" key="1">
    <source>
        <dbReference type="SAM" id="MobiDB-lite"/>
    </source>
</evidence>